<evidence type="ECO:0000259" key="2">
    <source>
        <dbReference type="Pfam" id="PF07995"/>
    </source>
</evidence>
<dbReference type="Gene3D" id="2.120.10.30">
    <property type="entry name" value="TolB, C-terminal domain"/>
    <property type="match status" value="1"/>
</dbReference>
<dbReference type="InterPro" id="IPR011042">
    <property type="entry name" value="6-blade_b-propeller_TolB-like"/>
</dbReference>
<name>A0A1H8S1S9_9GAMM</name>
<evidence type="ECO:0000313" key="4">
    <source>
        <dbReference type="Proteomes" id="UP000199657"/>
    </source>
</evidence>
<evidence type="ECO:0000256" key="1">
    <source>
        <dbReference type="SAM" id="SignalP"/>
    </source>
</evidence>
<dbReference type="PANTHER" id="PTHR19328">
    <property type="entry name" value="HEDGEHOG-INTERACTING PROTEIN"/>
    <property type="match status" value="1"/>
</dbReference>
<sequence>MPPKRVLAAALATALAVIMPSVAAASPEHQRETIADDLRHPWSLAFLPDGRMLVTEREGGLRVIEDGTLHDDPVAGLPDIYVRNQAGLFDVQPHPDWDDNGWIYLSFAHGSDSANTLRVIRGRLDDHRLTDIETIFTAEPTRDTPVHLGGRLLFPGDGTLLVTYGDGFDYREDAQRLDNHTGTILRLTDDGDVPADNPFAEAPDARPEIFSYGHRNVQGVIRDADNDRLWAHEHGPRGGDELNVLTPGGNYGWPVATHGVDYSGARITPHTSLPDMEDPVYVWTPAIAPAGMAQYRGEAFPELDGDLLIAGLVARSIIRVQLDGTTVTDTSRLFEDLDRRMRDVRVGPDGAIYLLTDHADGELIRITPANGDQ</sequence>
<dbReference type="Pfam" id="PF07995">
    <property type="entry name" value="GSDH"/>
    <property type="match status" value="1"/>
</dbReference>
<gene>
    <name evidence="3" type="ORF">SAMN04488052_102401</name>
</gene>
<feature type="signal peptide" evidence="1">
    <location>
        <begin position="1"/>
        <end position="24"/>
    </location>
</feature>
<dbReference type="InterPro" id="IPR012938">
    <property type="entry name" value="Glc/Sorbosone_DH"/>
</dbReference>
<keyword evidence="4" id="KW-1185">Reference proteome</keyword>
<accession>A0A1H8S1S9</accession>
<dbReference type="OrthoDB" id="9770043at2"/>
<dbReference type="SUPFAM" id="SSF50952">
    <property type="entry name" value="Soluble quinoprotein glucose dehydrogenase"/>
    <property type="match status" value="1"/>
</dbReference>
<feature type="chain" id="PRO_5011605555" evidence="1">
    <location>
        <begin position="25"/>
        <end position="373"/>
    </location>
</feature>
<dbReference type="STRING" id="406100.SAMN04488052_102401"/>
<dbReference type="RefSeq" id="WP_091641200.1">
    <property type="nucleotide sequence ID" value="NZ_FOEG01000002.1"/>
</dbReference>
<dbReference type="EMBL" id="FOEG01000002">
    <property type="protein sequence ID" value="SEO72486.1"/>
    <property type="molecule type" value="Genomic_DNA"/>
</dbReference>
<organism evidence="3 4">
    <name type="scientific">Aquisalimonas asiatica</name>
    <dbReference type="NCBI Taxonomy" id="406100"/>
    <lineage>
        <taxon>Bacteria</taxon>
        <taxon>Pseudomonadati</taxon>
        <taxon>Pseudomonadota</taxon>
        <taxon>Gammaproteobacteria</taxon>
        <taxon>Chromatiales</taxon>
        <taxon>Ectothiorhodospiraceae</taxon>
        <taxon>Aquisalimonas</taxon>
    </lineage>
</organism>
<feature type="domain" description="Glucose/Sorbosone dehydrogenase" evidence="2">
    <location>
        <begin position="38"/>
        <end position="365"/>
    </location>
</feature>
<evidence type="ECO:0000313" key="3">
    <source>
        <dbReference type="EMBL" id="SEO72486.1"/>
    </source>
</evidence>
<protein>
    <submittedName>
        <fullName evidence="3">Glucose/arabinose dehydrogenase, beta-propeller fold</fullName>
    </submittedName>
</protein>
<proteinExistence type="predicted"/>
<keyword evidence="1" id="KW-0732">Signal</keyword>
<dbReference type="AlphaFoldDB" id="A0A1H8S1S9"/>
<dbReference type="InterPro" id="IPR011041">
    <property type="entry name" value="Quinoprot_gluc/sorb_DH_b-prop"/>
</dbReference>
<dbReference type="Proteomes" id="UP000199657">
    <property type="component" value="Unassembled WGS sequence"/>
</dbReference>
<reference evidence="3 4" key="1">
    <citation type="submission" date="2016-10" db="EMBL/GenBank/DDBJ databases">
        <authorList>
            <person name="de Groot N.N."/>
        </authorList>
    </citation>
    <scope>NUCLEOTIDE SEQUENCE [LARGE SCALE GENOMIC DNA]</scope>
    <source>
        <strain evidence="3 4">CGMCC 1.6291</strain>
    </source>
</reference>
<dbReference type="PANTHER" id="PTHR19328:SF75">
    <property type="entry name" value="ALDOSE SUGAR DEHYDROGENASE YLII"/>
    <property type="match status" value="1"/>
</dbReference>